<organism evidence="2 3">
    <name type="scientific">Roseovarius albus</name>
    <dbReference type="NCBI Taxonomy" id="1247867"/>
    <lineage>
        <taxon>Bacteria</taxon>
        <taxon>Pseudomonadati</taxon>
        <taxon>Pseudomonadota</taxon>
        <taxon>Alphaproteobacteria</taxon>
        <taxon>Rhodobacterales</taxon>
        <taxon>Roseobacteraceae</taxon>
        <taxon>Roseovarius</taxon>
    </lineage>
</organism>
<dbReference type="InterPro" id="IPR012338">
    <property type="entry name" value="Beta-lactam/transpept-like"/>
</dbReference>
<dbReference type="GO" id="GO:0008800">
    <property type="term" value="F:beta-lactamase activity"/>
    <property type="evidence" value="ECO:0007669"/>
    <property type="project" value="InterPro"/>
</dbReference>
<dbReference type="GO" id="GO:0004180">
    <property type="term" value="F:carboxypeptidase activity"/>
    <property type="evidence" value="ECO:0007669"/>
    <property type="project" value="UniProtKB-KW"/>
</dbReference>
<dbReference type="AlphaFoldDB" id="A0A1X6YY96"/>
<accession>A0A1X6YY96</accession>
<dbReference type="InterPro" id="IPR045155">
    <property type="entry name" value="Beta-lactam_cat"/>
</dbReference>
<dbReference type="Gene3D" id="3.40.710.10">
    <property type="entry name" value="DD-peptidase/beta-lactamase superfamily"/>
    <property type="match status" value="1"/>
</dbReference>
<dbReference type="SUPFAM" id="SSF56601">
    <property type="entry name" value="beta-lactamase/transpeptidase-like"/>
    <property type="match status" value="1"/>
</dbReference>
<dbReference type="OrthoDB" id="5688590at2"/>
<keyword evidence="2" id="KW-0645">Protease</keyword>
<keyword evidence="3" id="KW-1185">Reference proteome</keyword>
<dbReference type="GO" id="GO:0030655">
    <property type="term" value="P:beta-lactam antibiotic catabolic process"/>
    <property type="evidence" value="ECO:0007669"/>
    <property type="project" value="InterPro"/>
</dbReference>
<feature type="domain" description="Beta-lactamase class A catalytic" evidence="1">
    <location>
        <begin position="80"/>
        <end position="178"/>
    </location>
</feature>
<evidence type="ECO:0000259" key="1">
    <source>
        <dbReference type="Pfam" id="PF13354"/>
    </source>
</evidence>
<dbReference type="RefSeq" id="WP_143534402.1">
    <property type="nucleotide sequence ID" value="NZ_FWFX01000004.1"/>
</dbReference>
<dbReference type="Pfam" id="PF13354">
    <property type="entry name" value="Beta-lactamase2"/>
    <property type="match status" value="1"/>
</dbReference>
<keyword evidence="2" id="KW-0378">Hydrolase</keyword>
<dbReference type="Proteomes" id="UP000193061">
    <property type="component" value="Unassembled WGS sequence"/>
</dbReference>
<name>A0A1X6YY96_9RHOB</name>
<evidence type="ECO:0000313" key="3">
    <source>
        <dbReference type="Proteomes" id="UP000193061"/>
    </source>
</evidence>
<proteinExistence type="predicted"/>
<evidence type="ECO:0000313" key="2">
    <source>
        <dbReference type="EMBL" id="SLN34884.1"/>
    </source>
</evidence>
<dbReference type="EMBL" id="FWFX01000004">
    <property type="protein sequence ID" value="SLN34884.1"/>
    <property type="molecule type" value="Genomic_DNA"/>
</dbReference>
<protein>
    <submittedName>
        <fullName evidence="2">D-alanyl-D-alanine carboxypeptidase</fullName>
    </submittedName>
</protein>
<keyword evidence="2" id="KW-0121">Carboxypeptidase</keyword>
<sequence length="528" mass="56012">MKICSPFTHAMVSPFVKTSDETEPVIDPSSLSGLSSWIRADTAVSVDGSNIITTVKDVRDTGYSEPVGAPSIAGLAACAIDVSTREVLYWKNPSYATTPASVTKSPVIAHALRIMGGYGVNLTDSITMEAGDFEGPETTPSLAVGDTMSLQDLMYISMLESANAAVRCIARVLGREVLSDPTAPPHVAIEAFIADFTDALMEDGINGFHMESVSGVYDFEGEMLGGAGGSDHVATAHAVAQWARYSHLTSGMDAIWGVGSHSYTITAGPNQGSNTINHLIGMASDVDVYGAKGGALPGLVGKVVHAVADLPDGRKIAVAVLQSHTRESDARAIINYCAGIPAGSGVTPQNILPGNGVQFWKEGSNPAPLLVSDALGAAFDFGSATDSVGPYLRADVPGMRTLFFVWDREVSQIGATVWEAWMDIWGGTVQNVERLTTDKGTNGWWSKAPGVTIYKNAVETDALLPFERCVIAMTITEADSLGIFGSGRNDEYRNLSGKIREILTFERVLSLSEIRQITDYLADEYGVS</sequence>
<gene>
    <name evidence="2" type="ORF">ROA7450_01616</name>
</gene>
<reference evidence="2 3" key="1">
    <citation type="submission" date="2017-03" db="EMBL/GenBank/DDBJ databases">
        <authorList>
            <person name="Afonso C.L."/>
            <person name="Miller P.J."/>
            <person name="Scott M.A."/>
            <person name="Spackman E."/>
            <person name="Goraichik I."/>
            <person name="Dimitrov K.M."/>
            <person name="Suarez D.L."/>
            <person name="Swayne D.E."/>
        </authorList>
    </citation>
    <scope>NUCLEOTIDE SEQUENCE [LARGE SCALE GENOMIC DNA]</scope>
    <source>
        <strain evidence="2 3">CECT 7450</strain>
    </source>
</reference>